<accession>A0A7W9LWH0</accession>
<dbReference type="Proteomes" id="UP000590647">
    <property type="component" value="Unassembled WGS sequence"/>
</dbReference>
<evidence type="ECO:0000256" key="1">
    <source>
        <dbReference type="SAM" id="MobiDB-lite"/>
    </source>
</evidence>
<comment type="caution">
    <text evidence="2">The sequence shown here is derived from an EMBL/GenBank/DDBJ whole genome shotgun (WGS) entry which is preliminary data.</text>
</comment>
<gene>
    <name evidence="2" type="ORF">HDA41_006593</name>
</gene>
<name>A0A7W9LWH0_9ACTN</name>
<dbReference type="AlphaFoldDB" id="A0A7W9LWH0"/>
<reference evidence="2 3" key="1">
    <citation type="submission" date="2020-08" db="EMBL/GenBank/DDBJ databases">
        <title>Sequencing the genomes of 1000 actinobacteria strains.</title>
        <authorList>
            <person name="Klenk H.-P."/>
        </authorList>
    </citation>
    <scope>NUCLEOTIDE SEQUENCE [LARGE SCALE GENOMIC DNA]</scope>
    <source>
        <strain evidence="2 3">DSM 40084</strain>
    </source>
</reference>
<evidence type="ECO:0000313" key="2">
    <source>
        <dbReference type="EMBL" id="MBB5798629.1"/>
    </source>
</evidence>
<evidence type="ECO:0000313" key="3">
    <source>
        <dbReference type="Proteomes" id="UP000590647"/>
    </source>
</evidence>
<feature type="region of interest" description="Disordered" evidence="1">
    <location>
        <begin position="1"/>
        <end position="62"/>
    </location>
</feature>
<sequence length="62" mass="6431">MPPAPASTPARRLSRTVCPAPPSRFGDVLRDGARAQLGASTLHTDPRPPLSAVGAADDNTRI</sequence>
<organism evidence="2 3">
    <name type="scientific">Streptomyces caelestis</name>
    <dbReference type="NCBI Taxonomy" id="36816"/>
    <lineage>
        <taxon>Bacteria</taxon>
        <taxon>Bacillati</taxon>
        <taxon>Actinomycetota</taxon>
        <taxon>Actinomycetes</taxon>
        <taxon>Kitasatosporales</taxon>
        <taxon>Streptomycetaceae</taxon>
        <taxon>Streptomyces</taxon>
    </lineage>
</organism>
<dbReference type="EMBL" id="JACHNE010000001">
    <property type="protein sequence ID" value="MBB5798629.1"/>
    <property type="molecule type" value="Genomic_DNA"/>
</dbReference>
<keyword evidence="3" id="KW-1185">Reference proteome</keyword>
<proteinExistence type="predicted"/>
<protein>
    <submittedName>
        <fullName evidence="2">Uncharacterized protein</fullName>
    </submittedName>
</protein>
<dbReference type="RefSeq" id="WP_184990413.1">
    <property type="nucleotide sequence ID" value="NZ_JACHNE010000001.1"/>
</dbReference>